<dbReference type="EMBL" id="CP002329">
    <property type="protein sequence ID" value="AEF37063.1"/>
    <property type="molecule type" value="Genomic_DNA"/>
</dbReference>
<name>F5Z263_MYCSD</name>
<keyword evidence="3" id="KW-1185">Reference proteome</keyword>
<evidence type="ECO:0000313" key="2">
    <source>
        <dbReference type="EMBL" id="AEF37063.1"/>
    </source>
</evidence>
<sequence length="52" mass="5701">MMIALGVILLILALVLKINVLWTIGIILVVIGAALWILGAIGRPVAGRRYWY</sequence>
<gene>
    <name evidence="2" type="ordered locus">JDM601_3063</name>
</gene>
<dbReference type="eggNOG" id="ENOG5033DZ6">
    <property type="taxonomic scope" value="Bacteria"/>
</dbReference>
<dbReference type="Proteomes" id="UP000009224">
    <property type="component" value="Chromosome"/>
</dbReference>
<keyword evidence="1" id="KW-0472">Membrane</keyword>
<feature type="transmembrane region" description="Helical" evidence="1">
    <location>
        <begin position="27"/>
        <end position="46"/>
    </location>
</feature>
<protein>
    <submittedName>
        <fullName evidence="2">Uncharacterized protein</fullName>
    </submittedName>
</protein>
<dbReference type="RefSeq" id="WP_013829992.1">
    <property type="nucleotide sequence ID" value="NC_015576.1"/>
</dbReference>
<organism evidence="2 3">
    <name type="scientific">Mycolicibacter sinensis (strain JDM601)</name>
    <name type="common">Mycobacterium sinense</name>
    <dbReference type="NCBI Taxonomy" id="875328"/>
    <lineage>
        <taxon>Bacteria</taxon>
        <taxon>Bacillati</taxon>
        <taxon>Actinomycetota</taxon>
        <taxon>Actinomycetes</taxon>
        <taxon>Mycobacteriales</taxon>
        <taxon>Mycobacteriaceae</taxon>
        <taxon>Mycolicibacter</taxon>
    </lineage>
</organism>
<evidence type="ECO:0000256" key="1">
    <source>
        <dbReference type="SAM" id="Phobius"/>
    </source>
</evidence>
<dbReference type="OrthoDB" id="4272628at2"/>
<dbReference type="HOGENOM" id="CLU_196126_0_1_11"/>
<dbReference type="KEGG" id="mjd:JDM601_3063"/>
<keyword evidence="1" id="KW-0812">Transmembrane</keyword>
<keyword evidence="1" id="KW-1133">Transmembrane helix</keyword>
<reference evidence="2 3" key="1">
    <citation type="journal article" date="2011" name="J. Bacteriol.">
        <title>Complete genome sequence of a novel clinical isolate, the nontuberculous Mycobacterium strain JDM601.</title>
        <authorList>
            <person name="Zhang Z.Y."/>
            <person name="Sun Z.Q."/>
            <person name="Wang Z.L."/>
            <person name="Wen Z.L."/>
            <person name="Sun Q.W."/>
            <person name="Zhu Z.Q."/>
            <person name="Song Y.Z."/>
            <person name="Zhao J.W."/>
            <person name="Wang H.H."/>
            <person name="Zhang S.L."/>
            <person name="Guo X.K."/>
        </authorList>
    </citation>
    <scope>NUCLEOTIDE SEQUENCE [LARGE SCALE GENOMIC DNA]</scope>
    <source>
        <strain evidence="2 3">JDM601</strain>
    </source>
</reference>
<dbReference type="AlphaFoldDB" id="F5Z263"/>
<evidence type="ECO:0000313" key="3">
    <source>
        <dbReference type="Proteomes" id="UP000009224"/>
    </source>
</evidence>
<proteinExistence type="predicted"/>
<accession>F5Z263</accession>
<dbReference type="STRING" id="875328.JDM601_3063"/>